<proteinExistence type="predicted"/>
<name>R9TEL7_9CAUD</name>
<dbReference type="RefSeq" id="YP_008125350.1">
    <property type="nucleotide sequence ID" value="NC_021529.2"/>
</dbReference>
<gene>
    <name evidence="1" type="ORF">VPFG_00201</name>
</gene>
<accession>R9TEL7</accession>
<keyword evidence="2" id="KW-1185">Reference proteome</keyword>
<reference evidence="1 2" key="1">
    <citation type="journal article" date="2014" name="Genome Biol. Evol.">
        <title>Composite Conserved Promoter-Terminator Motifs (PeSLs) that Mediate Modular Shuffling in the Diverse T4-Like Myoviruses.</title>
        <authorList>
            <person name="Comeau A.M."/>
            <person name="Arbiol C."/>
            <person name="Krisch H.M."/>
        </authorList>
    </citation>
    <scope>NUCLEOTIDE SEQUENCE [LARGE SCALE GENOMIC DNA]</scope>
</reference>
<evidence type="ECO:0000313" key="1">
    <source>
        <dbReference type="EMBL" id="AGN30201.1"/>
    </source>
</evidence>
<dbReference type="Proteomes" id="UP000201461">
    <property type="component" value="Segment"/>
</dbReference>
<dbReference type="GeneID" id="15926654"/>
<sequence length="146" mass="17172">MITLIQDQNSLQFMLNDELLLSATWESYIDQNYNCEVFKTAIVEIPSLSCTIVREEHYAESLIRTLLMQRELYHDDFHTIIDLFPHVKLEQEHNDWYCDCCGGVHDVCTTITNNQSNKQLDFFHDDHFGRGNSIMPHQLLEFCLDV</sequence>
<dbReference type="EMBL" id="HQ317393">
    <property type="protein sequence ID" value="AGN30201.1"/>
    <property type="molecule type" value="Genomic_DNA"/>
</dbReference>
<dbReference type="OrthoDB" id="32310at10239"/>
<organism evidence="1 2">
    <name type="scientific">Vibrio phage nt-1</name>
    <dbReference type="NCBI Taxonomy" id="115992"/>
    <lineage>
        <taxon>Viruses</taxon>
        <taxon>Duplodnaviria</taxon>
        <taxon>Heunggongvirae</taxon>
        <taxon>Uroviricota</taxon>
        <taxon>Caudoviricetes</taxon>
        <taxon>Pantevenvirales</taxon>
        <taxon>Straboviridae</taxon>
        <taxon>Mylasvirus</taxon>
        <taxon>Mylasvirus persius</taxon>
    </lineage>
</organism>
<evidence type="ECO:0000313" key="2">
    <source>
        <dbReference type="Proteomes" id="UP000201461"/>
    </source>
</evidence>
<protein>
    <submittedName>
        <fullName evidence="1">Uncharacterized protein</fullName>
    </submittedName>
</protein>
<dbReference type="KEGG" id="vg:15926654"/>